<feature type="region of interest" description="Disordered" evidence="1">
    <location>
        <begin position="284"/>
        <end position="310"/>
    </location>
</feature>
<sequence>MAERQPTGCLCFLRKSRKDLVRIGECSGTADAAAEEYNRDAGNIKSTLPAAAAGIQQGNCLPGHYEAAPPAKPPASAPSLQQECVTIASNTVNSALPTAAVAGCPAAPLPAATADSLRGIQPPVCSGTARALSDSDVINGTDEAPRDTCTLSTTSHVSTAYFSAGGWSQFGEDGEWLGGGPPSALLTRSMDYAAFAAGSASPDPNGVAHDPHACNTVQHPGRQLPDRQEHQSNRHLLPRPSQQKHRHSHGISALDDQGEIQQVHTLPDPHAMAHMHTADTIAPELSREPRLKSCPSPEDLPTAPPPKRKLPLKPLIVAMQDAADALTETPKSQIPIAVPERREHELQHDELQVMQPPPQQQQQQQGLASGGLSFNGNGSPAAVTTAAVTGPNVTANSGKATERGERDAVLDKVAELYILQSRPCMACQVLLQYCKAHNVPPESLQQELQARVMPKAESLTKVTRWVTDCLADIADDDGWQLVRNDELQLLYRHLPGQTVHAFRARCVVDAPIEHLLSLAREVDLCPTWNKYCTSSTIIREITVTDLLVYISVWMPWPLNDIAFMVEANGADLLDEEGRLVVCFQTPDRKALDAEAPPPGSEKHRKMRLLAPSCMSFEPLPPKTPDGPPRSRCVVQTYVDANLRIVPPFIIAFVLKVLSPFVYAAALKVLSSAFKSPDNPLPKRIKQRPELYDLIRRRTEAYLKSKAAVDQASAGT</sequence>
<reference evidence="2 3" key="1">
    <citation type="journal article" date="2023" name="IScience">
        <title>Expanded male sex-determining region conserved during the evolution of homothallism in the green alga Volvox.</title>
        <authorList>
            <person name="Yamamoto K."/>
            <person name="Matsuzaki R."/>
            <person name="Mahakham W."/>
            <person name="Heman W."/>
            <person name="Sekimoto H."/>
            <person name="Kawachi M."/>
            <person name="Minakuchi Y."/>
            <person name="Toyoda A."/>
            <person name="Nozaki H."/>
        </authorList>
    </citation>
    <scope>NUCLEOTIDE SEQUENCE [LARGE SCALE GENOMIC DNA]</scope>
    <source>
        <strain evidence="2 3">NIES-4468</strain>
    </source>
</reference>
<dbReference type="Gene3D" id="3.30.530.20">
    <property type="match status" value="1"/>
</dbReference>
<name>A0ABQ5RVI7_9CHLO</name>
<protein>
    <recommendedName>
        <fullName evidence="4">START domain-containing protein</fullName>
    </recommendedName>
</protein>
<feature type="region of interest" description="Disordered" evidence="1">
    <location>
        <begin position="352"/>
        <end position="375"/>
    </location>
</feature>
<accession>A0ABQ5RVI7</accession>
<comment type="caution">
    <text evidence="2">The sequence shown here is derived from an EMBL/GenBank/DDBJ whole genome shotgun (WGS) entry which is preliminary data.</text>
</comment>
<dbReference type="Proteomes" id="UP001165090">
    <property type="component" value="Unassembled WGS sequence"/>
</dbReference>
<keyword evidence="3" id="KW-1185">Reference proteome</keyword>
<proteinExistence type="predicted"/>
<dbReference type="EMBL" id="BSDZ01000010">
    <property type="protein sequence ID" value="GLI61344.1"/>
    <property type="molecule type" value="Genomic_DNA"/>
</dbReference>
<evidence type="ECO:0008006" key="4">
    <source>
        <dbReference type="Google" id="ProtNLM"/>
    </source>
</evidence>
<dbReference type="SUPFAM" id="SSF55961">
    <property type="entry name" value="Bet v1-like"/>
    <property type="match status" value="1"/>
</dbReference>
<organism evidence="2 3">
    <name type="scientific">Volvox africanus</name>
    <dbReference type="NCBI Taxonomy" id="51714"/>
    <lineage>
        <taxon>Eukaryota</taxon>
        <taxon>Viridiplantae</taxon>
        <taxon>Chlorophyta</taxon>
        <taxon>core chlorophytes</taxon>
        <taxon>Chlorophyceae</taxon>
        <taxon>CS clade</taxon>
        <taxon>Chlamydomonadales</taxon>
        <taxon>Volvocaceae</taxon>
        <taxon>Volvox</taxon>
    </lineage>
</organism>
<dbReference type="InterPro" id="IPR023393">
    <property type="entry name" value="START-like_dom_sf"/>
</dbReference>
<gene>
    <name evidence="2" type="ORF">VaNZ11_003705</name>
</gene>
<evidence type="ECO:0000313" key="2">
    <source>
        <dbReference type="EMBL" id="GLI61344.1"/>
    </source>
</evidence>
<evidence type="ECO:0000313" key="3">
    <source>
        <dbReference type="Proteomes" id="UP001165090"/>
    </source>
</evidence>
<evidence type="ECO:0000256" key="1">
    <source>
        <dbReference type="SAM" id="MobiDB-lite"/>
    </source>
</evidence>
<feature type="region of interest" description="Disordered" evidence="1">
    <location>
        <begin position="200"/>
        <end position="232"/>
    </location>
</feature>